<dbReference type="OrthoDB" id="10039611at2759"/>
<feature type="non-terminal residue" evidence="1">
    <location>
        <position position="1"/>
    </location>
</feature>
<dbReference type="EMBL" id="KN837128">
    <property type="protein sequence ID" value="KIJ42731.1"/>
    <property type="molecule type" value="Genomic_DNA"/>
</dbReference>
<keyword evidence="2" id="KW-1185">Reference proteome</keyword>
<gene>
    <name evidence="1" type="ORF">M422DRAFT_170709</name>
</gene>
<evidence type="ECO:0000313" key="2">
    <source>
        <dbReference type="Proteomes" id="UP000054279"/>
    </source>
</evidence>
<proteinExistence type="predicted"/>
<evidence type="ECO:0008006" key="3">
    <source>
        <dbReference type="Google" id="ProtNLM"/>
    </source>
</evidence>
<protein>
    <recommendedName>
        <fullName evidence="3">Tc1-like transposase DDE domain-containing protein</fullName>
    </recommendedName>
</protein>
<accession>A0A0C9VWK7</accession>
<dbReference type="AlphaFoldDB" id="A0A0C9VWK7"/>
<name>A0A0C9VWK7_SPHS4</name>
<dbReference type="HOGENOM" id="CLU_005726_8_0_1"/>
<organism evidence="1 2">
    <name type="scientific">Sphaerobolus stellatus (strain SS14)</name>
    <dbReference type="NCBI Taxonomy" id="990650"/>
    <lineage>
        <taxon>Eukaryota</taxon>
        <taxon>Fungi</taxon>
        <taxon>Dikarya</taxon>
        <taxon>Basidiomycota</taxon>
        <taxon>Agaricomycotina</taxon>
        <taxon>Agaricomycetes</taxon>
        <taxon>Phallomycetidae</taxon>
        <taxon>Geastrales</taxon>
        <taxon>Sphaerobolaceae</taxon>
        <taxon>Sphaerobolus</taxon>
    </lineage>
</organism>
<sequence length="103" mass="12159">QAHGHIAFFYPKFHCELNFIEQNWGHAKCQYRILPFTSKEAEMEKNVRESLDKVDIVRMRRFANRSARFMAAYKLGLSGSQAVWANKKYHGHRVLPEHILNEL</sequence>
<reference evidence="1 2" key="1">
    <citation type="submission" date="2014-06" db="EMBL/GenBank/DDBJ databases">
        <title>Evolutionary Origins and Diversification of the Mycorrhizal Mutualists.</title>
        <authorList>
            <consortium name="DOE Joint Genome Institute"/>
            <consortium name="Mycorrhizal Genomics Consortium"/>
            <person name="Kohler A."/>
            <person name="Kuo A."/>
            <person name="Nagy L.G."/>
            <person name="Floudas D."/>
            <person name="Copeland A."/>
            <person name="Barry K.W."/>
            <person name="Cichocki N."/>
            <person name="Veneault-Fourrey C."/>
            <person name="LaButti K."/>
            <person name="Lindquist E.A."/>
            <person name="Lipzen A."/>
            <person name="Lundell T."/>
            <person name="Morin E."/>
            <person name="Murat C."/>
            <person name="Riley R."/>
            <person name="Ohm R."/>
            <person name="Sun H."/>
            <person name="Tunlid A."/>
            <person name="Henrissat B."/>
            <person name="Grigoriev I.V."/>
            <person name="Hibbett D.S."/>
            <person name="Martin F."/>
        </authorList>
    </citation>
    <scope>NUCLEOTIDE SEQUENCE [LARGE SCALE GENOMIC DNA]</scope>
    <source>
        <strain evidence="1 2">SS14</strain>
    </source>
</reference>
<dbReference type="Proteomes" id="UP000054279">
    <property type="component" value="Unassembled WGS sequence"/>
</dbReference>
<evidence type="ECO:0000313" key="1">
    <source>
        <dbReference type="EMBL" id="KIJ42731.1"/>
    </source>
</evidence>